<dbReference type="PANTHER" id="PTHR24363">
    <property type="entry name" value="SERINE/THREONINE PROTEIN KINASE"/>
    <property type="match status" value="1"/>
</dbReference>
<sequence>MTHCDRPACAGAIDETGFCDTCGRRPLYPGAFRGRRPEPRAEGSAPSAARAADSAGGSAELRVAAGLVVLPVLSSDDPDERVITDPGSLSITRKHTCGERVSVAYAGQPALLMGFCPNCGVSYDFRPRLTRGDVLGDQYTIVGPIAHGGQGWIYVARDRHLDGNLVAVKALIEPNDPIAIALGINERRYLTTLDHPNIVRIFNFVTHDSEEAGDRRGYLIMEYLNGRSLREVINAARGSDGEPLAVEHVIGYGYEILLALEYLHGRGLLYCDMKPDNVVLTQNGVKLVDMGAVCRIGDPDGGLVGTAGYMVGKREQAEGLSVQSDLYAVGKTLRDLLAASRPGARTGASSLDRLIGRATNPNRTRRFASAAEMAGQLLGVLEEELALKTGRQHATPSALFEPSAVLLDGGLGAVPPTEPPVRPRPTAPERPAVPAVPAVLAPSPADRAASLPVPRVPPDDPLHDLLSTAIAEDPHGVLGQLADVGNGSAAAEFHRCRAHLLRADLDAAAASLRGAERITGGRDWRTVWHHGLLALARAGRDGGDGRPVLARVTEAGGRFDAVHGDLPGESAPKLALGHCAELLGEPDEAERLYEAVWRRDRSQVNAAFGLARLRMLRRDRAGAAAVLDQVPKVSRHYDAARIAALRVHLEPLPSAPPGVADLDEAERRLPGLVLDGGEPEGRARERLRAAIFSLRLDRLGPADDTSTEKEVRGRLETSLKNLAGQAGDHRARSALLDAANAVRPWSWL</sequence>
<dbReference type="EMBL" id="CP059572">
    <property type="protein sequence ID" value="QXJ25720.1"/>
    <property type="molecule type" value="Genomic_DNA"/>
</dbReference>
<dbReference type="EC" id="2.7.11.1" evidence="1"/>
<keyword evidence="3" id="KW-0723">Serine/threonine-protein kinase</keyword>
<dbReference type="InterPro" id="IPR011990">
    <property type="entry name" value="TPR-like_helical_dom_sf"/>
</dbReference>
<evidence type="ECO:0000313" key="12">
    <source>
        <dbReference type="EMBL" id="QXJ25720.1"/>
    </source>
</evidence>
<dbReference type="RefSeq" id="WP_231331874.1">
    <property type="nucleotide sequence ID" value="NZ_CP059572.1"/>
</dbReference>
<dbReference type="GO" id="GO:0016301">
    <property type="term" value="F:kinase activity"/>
    <property type="evidence" value="ECO:0007669"/>
    <property type="project" value="UniProtKB-KW"/>
</dbReference>
<keyword evidence="13" id="KW-1185">Reference proteome</keyword>
<evidence type="ECO:0000256" key="7">
    <source>
        <dbReference type="ARBA" id="ARBA00022840"/>
    </source>
</evidence>
<feature type="compositionally biased region" description="Low complexity" evidence="10">
    <location>
        <begin position="42"/>
        <end position="52"/>
    </location>
</feature>
<evidence type="ECO:0000256" key="2">
    <source>
        <dbReference type="ARBA" id="ARBA00014676"/>
    </source>
</evidence>
<evidence type="ECO:0000259" key="11">
    <source>
        <dbReference type="PROSITE" id="PS50011"/>
    </source>
</evidence>
<evidence type="ECO:0000256" key="1">
    <source>
        <dbReference type="ARBA" id="ARBA00012513"/>
    </source>
</evidence>
<dbReference type="CDD" id="cd14014">
    <property type="entry name" value="STKc_PknB_like"/>
    <property type="match status" value="1"/>
</dbReference>
<evidence type="ECO:0000256" key="3">
    <source>
        <dbReference type="ARBA" id="ARBA00022527"/>
    </source>
</evidence>
<evidence type="ECO:0000256" key="6">
    <source>
        <dbReference type="ARBA" id="ARBA00022777"/>
    </source>
</evidence>
<dbReference type="SMART" id="SM00220">
    <property type="entry name" value="S_TKc"/>
    <property type="match status" value="1"/>
</dbReference>
<evidence type="ECO:0000256" key="5">
    <source>
        <dbReference type="ARBA" id="ARBA00022741"/>
    </source>
</evidence>
<keyword evidence="5" id="KW-0547">Nucleotide-binding</keyword>
<feature type="region of interest" description="Disordered" evidence="10">
    <location>
        <begin position="30"/>
        <end position="52"/>
    </location>
</feature>
<keyword evidence="4" id="KW-0808">Transferase</keyword>
<proteinExistence type="predicted"/>
<dbReference type="SUPFAM" id="SSF56112">
    <property type="entry name" value="Protein kinase-like (PK-like)"/>
    <property type="match status" value="1"/>
</dbReference>
<dbReference type="SUPFAM" id="SSF48452">
    <property type="entry name" value="TPR-like"/>
    <property type="match status" value="1"/>
</dbReference>
<dbReference type="Gene3D" id="3.30.200.20">
    <property type="entry name" value="Phosphorylase Kinase, domain 1"/>
    <property type="match status" value="1"/>
</dbReference>
<dbReference type="PROSITE" id="PS50011">
    <property type="entry name" value="PROTEIN_KINASE_DOM"/>
    <property type="match status" value="1"/>
</dbReference>
<dbReference type="PANTHER" id="PTHR24363:SF0">
    <property type="entry name" value="SERINE_THREONINE KINASE LIKE DOMAIN CONTAINING 1"/>
    <property type="match status" value="1"/>
</dbReference>
<accession>A0ABX8R3R1</accession>
<dbReference type="InterPro" id="IPR000719">
    <property type="entry name" value="Prot_kinase_dom"/>
</dbReference>
<evidence type="ECO:0000313" key="13">
    <source>
        <dbReference type="Proteomes" id="UP001049518"/>
    </source>
</evidence>
<name>A0ABX8R3R1_9ACTN</name>
<reference evidence="12" key="1">
    <citation type="submission" date="2020-07" db="EMBL/GenBank/DDBJ databases">
        <authorList>
            <person name="Tarantini F.S."/>
            <person name="Hong K.W."/>
            <person name="Chan K.G."/>
        </authorList>
    </citation>
    <scope>NUCLEOTIDE SEQUENCE</scope>
    <source>
        <strain evidence="12">32-07</strain>
    </source>
</reference>
<evidence type="ECO:0000256" key="4">
    <source>
        <dbReference type="ARBA" id="ARBA00022679"/>
    </source>
</evidence>
<dbReference type="Gene3D" id="1.25.40.10">
    <property type="entry name" value="Tetratricopeptide repeat domain"/>
    <property type="match status" value="1"/>
</dbReference>
<protein>
    <recommendedName>
        <fullName evidence="2">Serine/threonine-protein kinase PknG</fullName>
        <ecNumber evidence="1">2.7.11.1</ecNumber>
    </recommendedName>
</protein>
<dbReference type="InterPro" id="IPR031636">
    <property type="entry name" value="PknG_TPR"/>
</dbReference>
<dbReference type="PROSITE" id="PS00108">
    <property type="entry name" value="PROTEIN_KINASE_ST"/>
    <property type="match status" value="1"/>
</dbReference>
<comment type="catalytic activity">
    <reaction evidence="9">
        <text>L-seryl-[protein] + ATP = O-phospho-L-seryl-[protein] + ADP + H(+)</text>
        <dbReference type="Rhea" id="RHEA:17989"/>
        <dbReference type="Rhea" id="RHEA-COMP:9863"/>
        <dbReference type="Rhea" id="RHEA-COMP:11604"/>
        <dbReference type="ChEBI" id="CHEBI:15378"/>
        <dbReference type="ChEBI" id="CHEBI:29999"/>
        <dbReference type="ChEBI" id="CHEBI:30616"/>
        <dbReference type="ChEBI" id="CHEBI:83421"/>
        <dbReference type="ChEBI" id="CHEBI:456216"/>
        <dbReference type="EC" id="2.7.11.1"/>
    </reaction>
</comment>
<feature type="domain" description="Protein kinase" evidence="11">
    <location>
        <begin position="139"/>
        <end position="466"/>
    </location>
</feature>
<dbReference type="InterPro" id="IPR011009">
    <property type="entry name" value="Kinase-like_dom_sf"/>
</dbReference>
<evidence type="ECO:0000256" key="10">
    <source>
        <dbReference type="SAM" id="MobiDB-lite"/>
    </source>
</evidence>
<evidence type="ECO:0000256" key="8">
    <source>
        <dbReference type="ARBA" id="ARBA00047899"/>
    </source>
</evidence>
<dbReference type="Pfam" id="PF16918">
    <property type="entry name" value="PknG_TPR"/>
    <property type="match status" value="1"/>
</dbReference>
<dbReference type="InterPro" id="IPR031634">
    <property type="entry name" value="PknG_rubred"/>
</dbReference>
<dbReference type="Proteomes" id="UP001049518">
    <property type="component" value="Chromosome"/>
</dbReference>
<dbReference type="Pfam" id="PF16919">
    <property type="entry name" value="PknG_rubred"/>
    <property type="match status" value="1"/>
</dbReference>
<dbReference type="InterPro" id="IPR008271">
    <property type="entry name" value="Ser/Thr_kinase_AS"/>
</dbReference>
<organism evidence="12 13">
    <name type="scientific">Actinomadura graeca</name>
    <dbReference type="NCBI Taxonomy" id="2750812"/>
    <lineage>
        <taxon>Bacteria</taxon>
        <taxon>Bacillati</taxon>
        <taxon>Actinomycetota</taxon>
        <taxon>Actinomycetes</taxon>
        <taxon>Streptosporangiales</taxon>
        <taxon>Thermomonosporaceae</taxon>
        <taxon>Actinomadura</taxon>
    </lineage>
</organism>
<comment type="catalytic activity">
    <reaction evidence="8">
        <text>L-threonyl-[protein] + ATP = O-phospho-L-threonyl-[protein] + ADP + H(+)</text>
        <dbReference type="Rhea" id="RHEA:46608"/>
        <dbReference type="Rhea" id="RHEA-COMP:11060"/>
        <dbReference type="Rhea" id="RHEA-COMP:11605"/>
        <dbReference type="ChEBI" id="CHEBI:15378"/>
        <dbReference type="ChEBI" id="CHEBI:30013"/>
        <dbReference type="ChEBI" id="CHEBI:30616"/>
        <dbReference type="ChEBI" id="CHEBI:61977"/>
        <dbReference type="ChEBI" id="CHEBI:456216"/>
        <dbReference type="EC" id="2.7.11.1"/>
    </reaction>
</comment>
<evidence type="ECO:0000256" key="9">
    <source>
        <dbReference type="ARBA" id="ARBA00048679"/>
    </source>
</evidence>
<dbReference type="Gene3D" id="1.10.510.10">
    <property type="entry name" value="Transferase(Phosphotransferase) domain 1"/>
    <property type="match status" value="1"/>
</dbReference>
<dbReference type="Pfam" id="PF00069">
    <property type="entry name" value="Pkinase"/>
    <property type="match status" value="1"/>
</dbReference>
<keyword evidence="6 12" id="KW-0418">Kinase</keyword>
<gene>
    <name evidence="12" type="ORF">AGRA3207_007249</name>
</gene>
<keyword evidence="7" id="KW-0067">ATP-binding</keyword>